<evidence type="ECO:0000256" key="3">
    <source>
        <dbReference type="ARBA" id="ARBA00012744"/>
    </source>
</evidence>
<evidence type="ECO:0000256" key="2">
    <source>
        <dbReference type="ARBA" id="ARBA00005336"/>
    </source>
</evidence>
<evidence type="ECO:0000256" key="6">
    <source>
        <dbReference type="ARBA" id="ARBA00023295"/>
    </source>
</evidence>
<dbReference type="InterPro" id="IPR036962">
    <property type="entry name" value="Glyco_hydro_3_N_sf"/>
</dbReference>
<protein>
    <recommendedName>
        <fullName evidence="3">beta-glucosidase</fullName>
        <ecNumber evidence="3">3.2.1.21</ecNumber>
    </recommendedName>
</protein>
<dbReference type="SMART" id="SM01217">
    <property type="entry name" value="Fn3_like"/>
    <property type="match status" value="1"/>
</dbReference>
<feature type="domain" description="Fibronectin type III-like" evidence="8">
    <location>
        <begin position="669"/>
        <end position="738"/>
    </location>
</feature>
<comment type="similarity">
    <text evidence="2 7">Belongs to the glycosyl hydrolase 3 family.</text>
</comment>
<dbReference type="FunFam" id="3.20.20.300:FF:000005">
    <property type="entry name" value="Periplasmic beta-glucosidase"/>
    <property type="match status" value="1"/>
</dbReference>
<proteinExistence type="inferred from homology"/>
<dbReference type="SUPFAM" id="SSF52279">
    <property type="entry name" value="Beta-D-glucan exohydrolase, C-terminal domain"/>
    <property type="match status" value="1"/>
</dbReference>
<dbReference type="EC" id="3.2.1.21" evidence="3"/>
<dbReference type="Pfam" id="PF00933">
    <property type="entry name" value="Glyco_hydro_3"/>
    <property type="match status" value="1"/>
</dbReference>
<dbReference type="Gene3D" id="2.60.40.10">
    <property type="entry name" value="Immunoglobulins"/>
    <property type="match status" value="1"/>
</dbReference>
<evidence type="ECO:0000313" key="9">
    <source>
        <dbReference type="EMBL" id="SMO43906.1"/>
    </source>
</evidence>
<dbReference type="Gene3D" id="3.40.50.1700">
    <property type="entry name" value="Glycoside hydrolase family 3 C-terminal domain"/>
    <property type="match status" value="1"/>
</dbReference>
<organism evidence="9 10">
    <name type="scientific">Saccharicrinis carchari</name>
    <dbReference type="NCBI Taxonomy" id="1168039"/>
    <lineage>
        <taxon>Bacteria</taxon>
        <taxon>Pseudomonadati</taxon>
        <taxon>Bacteroidota</taxon>
        <taxon>Bacteroidia</taxon>
        <taxon>Marinilabiliales</taxon>
        <taxon>Marinilabiliaceae</taxon>
        <taxon>Saccharicrinis</taxon>
    </lineage>
</organism>
<dbReference type="PANTHER" id="PTHR30620:SF16">
    <property type="entry name" value="LYSOSOMAL BETA GLUCOSIDASE"/>
    <property type="match status" value="1"/>
</dbReference>
<dbReference type="Pfam" id="PF01915">
    <property type="entry name" value="Glyco_hydro_3_C"/>
    <property type="match status" value="1"/>
</dbReference>
<dbReference type="InterPro" id="IPR017853">
    <property type="entry name" value="GH"/>
</dbReference>
<dbReference type="RefSeq" id="WP_142532149.1">
    <property type="nucleotide sequence ID" value="NZ_FXTB01000001.1"/>
</dbReference>
<dbReference type="NCBIfam" id="NF011678">
    <property type="entry name" value="PRK15098.1"/>
    <property type="match status" value="1"/>
</dbReference>
<dbReference type="FunFam" id="2.60.40.10:FF:000495">
    <property type="entry name" value="Periplasmic beta-glucosidase"/>
    <property type="match status" value="1"/>
</dbReference>
<dbReference type="PRINTS" id="PR00133">
    <property type="entry name" value="GLHYDRLASE3"/>
</dbReference>
<keyword evidence="6 7" id="KW-0326">Glycosidase</keyword>
<dbReference type="PANTHER" id="PTHR30620">
    <property type="entry name" value="PERIPLASMIC BETA-GLUCOSIDASE-RELATED"/>
    <property type="match status" value="1"/>
</dbReference>
<evidence type="ECO:0000256" key="4">
    <source>
        <dbReference type="ARBA" id="ARBA00022729"/>
    </source>
</evidence>
<dbReference type="InterPro" id="IPR013783">
    <property type="entry name" value="Ig-like_fold"/>
</dbReference>
<dbReference type="InterPro" id="IPR026891">
    <property type="entry name" value="Fn3-like"/>
</dbReference>
<dbReference type="FunFam" id="3.40.50.1700:FF:000009">
    <property type="entry name" value="Periplasmic beta-glucosidase"/>
    <property type="match status" value="1"/>
</dbReference>
<keyword evidence="4" id="KW-0732">Signal</keyword>
<sequence length="749" mass="82623">MKKVYFLYMGLLCLIFTGCRYSNVKQDNNIEQKVSHLINQMTLDEKIGQMCQSNGFGGIPDELKTALRNGEIGSILNEVDVERLNEIQKIAVEESRLGIPLLIGRDVVHGFKTIFPIPIGLAATWNPETVQQGAQIAAQEAWSSGVNWTFAPMIDISRDARWGRIAESFGEDPYLTSVMGVHMVKGFQGDDLTREGSIIACAKHFAAYGAAEGGRDYNSTLVPLRELRDVYFPPFKAAVDAGARSFMSGFNDIDGVPATGSKFLFRQVLRNEWQFDGFVVSDWASTYEMLAHGYAADKKEAALRAINAGINMEMFATTYKENIKTLLDEGLLSEKTINQAVREILRVKYELGLFDNPYVPEEKQYQFAKKEYLDAAQKAAVESMVLLKNKNKTLPIDKKVKSIALIGPMANQMYEQLGTWIFDGDSTLTVTPLAALNEYLGESKVKYASGLAISRTKTNEGFAKAIEKAKRADVVVFCGGEESILSGEAHSRADISLPGAQEELIKELHKTGKPLVLVVMAGRPLTIGEISDYADAVLYAWHPGTMGGKALVDVLFGDENPSGKLPVTFPKQVGQIPIYYNHKNTGRPANPASWTHIDDIPVKASQTSLGNESHYIDAGFKPLYPFGYGLSYTRFAYDKLTLDKASYAIGDTIKITVELANVGEHNGTEVAQLYVRDLVGNVTRPVKELKGFKRVNLQAGESQKVKFELAVANLSFYNEDMESVVEAGDFNLWVGGDSNAQLMATFKVE</sequence>
<dbReference type="InterPro" id="IPR051915">
    <property type="entry name" value="Cellulose_Degrad_GH3"/>
</dbReference>
<dbReference type="OrthoDB" id="9805821at2"/>
<dbReference type="InterPro" id="IPR001764">
    <property type="entry name" value="Glyco_hydro_3_N"/>
</dbReference>
<evidence type="ECO:0000256" key="1">
    <source>
        <dbReference type="ARBA" id="ARBA00000448"/>
    </source>
</evidence>
<dbReference type="PROSITE" id="PS51257">
    <property type="entry name" value="PROKAR_LIPOPROTEIN"/>
    <property type="match status" value="1"/>
</dbReference>
<dbReference type="SUPFAM" id="SSF51445">
    <property type="entry name" value="(Trans)glycosidases"/>
    <property type="match status" value="1"/>
</dbReference>
<dbReference type="EMBL" id="FXTB01000001">
    <property type="protein sequence ID" value="SMO43906.1"/>
    <property type="molecule type" value="Genomic_DNA"/>
</dbReference>
<evidence type="ECO:0000256" key="5">
    <source>
        <dbReference type="ARBA" id="ARBA00022801"/>
    </source>
</evidence>
<name>A0A521B9X6_SACCC</name>
<keyword evidence="5 7" id="KW-0378">Hydrolase</keyword>
<reference evidence="9 10" key="1">
    <citation type="submission" date="2017-05" db="EMBL/GenBank/DDBJ databases">
        <authorList>
            <person name="Varghese N."/>
            <person name="Submissions S."/>
        </authorList>
    </citation>
    <scope>NUCLEOTIDE SEQUENCE [LARGE SCALE GENOMIC DNA]</scope>
    <source>
        <strain evidence="9 10">DSM 27040</strain>
    </source>
</reference>
<keyword evidence="10" id="KW-1185">Reference proteome</keyword>
<gene>
    <name evidence="9" type="ORF">SAMN06265379_101818</name>
</gene>
<accession>A0A521B9X6</accession>
<dbReference type="Pfam" id="PF14310">
    <property type="entry name" value="Fn3-like"/>
    <property type="match status" value="1"/>
</dbReference>
<evidence type="ECO:0000259" key="8">
    <source>
        <dbReference type="SMART" id="SM01217"/>
    </source>
</evidence>
<evidence type="ECO:0000313" key="10">
    <source>
        <dbReference type="Proteomes" id="UP000319040"/>
    </source>
</evidence>
<dbReference type="Gene3D" id="3.20.20.300">
    <property type="entry name" value="Glycoside hydrolase, family 3, N-terminal domain"/>
    <property type="match status" value="1"/>
</dbReference>
<dbReference type="GO" id="GO:0009251">
    <property type="term" value="P:glucan catabolic process"/>
    <property type="evidence" value="ECO:0007669"/>
    <property type="project" value="TreeGrafter"/>
</dbReference>
<dbReference type="AlphaFoldDB" id="A0A521B9X6"/>
<dbReference type="InterPro" id="IPR036881">
    <property type="entry name" value="Glyco_hydro_3_C_sf"/>
</dbReference>
<evidence type="ECO:0000256" key="7">
    <source>
        <dbReference type="RuleBase" id="RU361161"/>
    </source>
</evidence>
<dbReference type="InterPro" id="IPR019800">
    <property type="entry name" value="Glyco_hydro_3_AS"/>
</dbReference>
<dbReference type="InterPro" id="IPR002772">
    <property type="entry name" value="Glyco_hydro_3_C"/>
</dbReference>
<comment type="catalytic activity">
    <reaction evidence="1">
        <text>Hydrolysis of terminal, non-reducing beta-D-glucosyl residues with release of beta-D-glucose.</text>
        <dbReference type="EC" id="3.2.1.21"/>
    </reaction>
</comment>
<dbReference type="GO" id="GO:0008422">
    <property type="term" value="F:beta-glucosidase activity"/>
    <property type="evidence" value="ECO:0007669"/>
    <property type="project" value="UniProtKB-EC"/>
</dbReference>
<dbReference type="Proteomes" id="UP000319040">
    <property type="component" value="Unassembled WGS sequence"/>
</dbReference>
<dbReference type="PROSITE" id="PS00775">
    <property type="entry name" value="GLYCOSYL_HYDROL_F3"/>
    <property type="match status" value="1"/>
</dbReference>